<sequence length="202" mass="22641">MSLESHNTSYISVSSHVSFGHLGQDSADLACNLDEVVDAIVSNCAGGLSNIRSLHMQPVGGTPSLPIYVDNGRSSDVKLERPGKRRRATEQVSDECSTLPDGLRLAIRRNGKVRVIKEDSNAAVHYPTSEKESSFSFIFDDYHFVVHDEWEERDGLKPTIDPAKLKRKHAIKKKRMQKRIAQKKIKSGERVALQQEPETKME</sequence>
<feature type="compositionally biased region" description="Basic residues" evidence="1">
    <location>
        <begin position="166"/>
        <end position="185"/>
    </location>
</feature>
<feature type="compositionally biased region" description="Basic and acidic residues" evidence="1">
    <location>
        <begin position="73"/>
        <end position="82"/>
    </location>
</feature>
<dbReference type="EMBL" id="UYRV01019886">
    <property type="protein sequence ID" value="VDK66685.1"/>
    <property type="molecule type" value="Genomic_DNA"/>
</dbReference>
<evidence type="ECO:0000256" key="1">
    <source>
        <dbReference type="SAM" id="MobiDB-lite"/>
    </source>
</evidence>
<dbReference type="InterPro" id="IPR023674">
    <property type="entry name" value="Ribosomal_uL1-like"/>
</dbReference>
<dbReference type="AlphaFoldDB" id="A0A3P6SH91"/>
<protein>
    <submittedName>
        <fullName evidence="2">Uncharacterized protein</fullName>
    </submittedName>
</protein>
<organism evidence="2 3">
    <name type="scientific">Cylicostephanus goldi</name>
    <name type="common">Nematode worm</name>
    <dbReference type="NCBI Taxonomy" id="71465"/>
    <lineage>
        <taxon>Eukaryota</taxon>
        <taxon>Metazoa</taxon>
        <taxon>Ecdysozoa</taxon>
        <taxon>Nematoda</taxon>
        <taxon>Chromadorea</taxon>
        <taxon>Rhabditida</taxon>
        <taxon>Rhabditina</taxon>
        <taxon>Rhabditomorpha</taxon>
        <taxon>Strongyloidea</taxon>
        <taxon>Strongylidae</taxon>
        <taxon>Cylicostephanus</taxon>
    </lineage>
</organism>
<gene>
    <name evidence="2" type="ORF">CGOC_LOCUS6219</name>
</gene>
<keyword evidence="3" id="KW-1185">Reference proteome</keyword>
<name>A0A3P6SH91_CYLGO</name>
<feature type="region of interest" description="Disordered" evidence="1">
    <location>
        <begin position="166"/>
        <end position="202"/>
    </location>
</feature>
<feature type="region of interest" description="Disordered" evidence="1">
    <location>
        <begin position="72"/>
        <end position="91"/>
    </location>
</feature>
<accession>A0A3P6SH91</accession>
<dbReference type="OrthoDB" id="10251727at2759"/>
<dbReference type="Proteomes" id="UP000271889">
    <property type="component" value="Unassembled WGS sequence"/>
</dbReference>
<dbReference type="SUPFAM" id="SSF56808">
    <property type="entry name" value="Ribosomal protein L1"/>
    <property type="match status" value="1"/>
</dbReference>
<evidence type="ECO:0000313" key="2">
    <source>
        <dbReference type="EMBL" id="VDK66685.1"/>
    </source>
</evidence>
<reference evidence="2 3" key="1">
    <citation type="submission" date="2018-11" db="EMBL/GenBank/DDBJ databases">
        <authorList>
            <consortium name="Pathogen Informatics"/>
        </authorList>
    </citation>
    <scope>NUCLEOTIDE SEQUENCE [LARGE SCALE GENOMIC DNA]</scope>
</reference>
<proteinExistence type="predicted"/>
<evidence type="ECO:0000313" key="3">
    <source>
        <dbReference type="Proteomes" id="UP000271889"/>
    </source>
</evidence>